<dbReference type="GO" id="GO:0000271">
    <property type="term" value="P:polysaccharide biosynthetic process"/>
    <property type="evidence" value="ECO:0007669"/>
    <property type="project" value="TreeGrafter"/>
</dbReference>
<comment type="caution">
    <text evidence="3">The sequence shown here is derived from an EMBL/GenBank/DDBJ whole genome shotgun (WGS) entry which is preliminary data.</text>
</comment>
<dbReference type="GO" id="GO:0016020">
    <property type="term" value="C:membrane"/>
    <property type="evidence" value="ECO:0007669"/>
    <property type="project" value="TreeGrafter"/>
</dbReference>
<organism evidence="3 4">
    <name type="scientific">Aerosakkonema funiforme FACHB-1375</name>
    <dbReference type="NCBI Taxonomy" id="2949571"/>
    <lineage>
        <taxon>Bacteria</taxon>
        <taxon>Bacillati</taxon>
        <taxon>Cyanobacteriota</taxon>
        <taxon>Cyanophyceae</taxon>
        <taxon>Oscillatoriophycideae</taxon>
        <taxon>Aerosakkonematales</taxon>
        <taxon>Aerosakkonemataceae</taxon>
        <taxon>Aerosakkonema</taxon>
    </lineage>
</organism>
<feature type="transmembrane region" description="Helical" evidence="1">
    <location>
        <begin position="237"/>
        <end position="259"/>
    </location>
</feature>
<dbReference type="Pfam" id="PF01757">
    <property type="entry name" value="Acyl_transf_3"/>
    <property type="match status" value="1"/>
</dbReference>
<protein>
    <submittedName>
        <fullName evidence="3">Acyltransferase</fullName>
    </submittedName>
</protein>
<proteinExistence type="predicted"/>
<feature type="transmembrane region" description="Helical" evidence="1">
    <location>
        <begin position="204"/>
        <end position="225"/>
    </location>
</feature>
<reference evidence="3" key="2">
    <citation type="submission" date="2020-08" db="EMBL/GenBank/DDBJ databases">
        <authorList>
            <person name="Chen M."/>
            <person name="Teng W."/>
            <person name="Zhao L."/>
            <person name="Hu C."/>
            <person name="Zhou Y."/>
            <person name="Han B."/>
            <person name="Song L."/>
            <person name="Shu W."/>
        </authorList>
    </citation>
    <scope>NUCLEOTIDE SEQUENCE</scope>
    <source>
        <strain evidence="3">FACHB-1375</strain>
    </source>
</reference>
<feature type="transmembrane region" description="Helical" evidence="1">
    <location>
        <begin position="72"/>
        <end position="91"/>
    </location>
</feature>
<keyword evidence="1" id="KW-0812">Transmembrane</keyword>
<keyword evidence="1" id="KW-1133">Transmembrane helix</keyword>
<feature type="transmembrane region" description="Helical" evidence="1">
    <location>
        <begin position="143"/>
        <end position="165"/>
    </location>
</feature>
<evidence type="ECO:0000313" key="3">
    <source>
        <dbReference type="EMBL" id="MBD2182602.1"/>
    </source>
</evidence>
<dbReference type="GO" id="GO:0016747">
    <property type="term" value="F:acyltransferase activity, transferring groups other than amino-acyl groups"/>
    <property type="evidence" value="ECO:0007669"/>
    <property type="project" value="InterPro"/>
</dbReference>
<keyword evidence="3" id="KW-0012">Acyltransferase</keyword>
<dbReference type="Proteomes" id="UP000641646">
    <property type="component" value="Unassembled WGS sequence"/>
</dbReference>
<accession>A0A926ZHV9</accession>
<sequence length="397" mass="45506">MQTVSQEYHRLSQILPAIKGLGILMVLIYHLWGYSKGFFSFPEIITQTNASSFGSIVNSILYFFCLLGQQGVHLFIIASGFGLTASWWRKYGSEAQQDREFSSGNFWKHRLARIFPLYWLAHALALLLLWIEPRWVPFGTGNISNWGAIKVGVALIASLTTLRNFLFEYYYFLNGAWWYIGLAVQLYLVFPVLIWVGKRWGWSILLAGTLLVTLVYRATIVALPLEEMATDVLIRGAIFVPRVFEFAFGMILAIALLEPRISTVEPCLNWSKNLLLSSRWIWLTGLIWAIGVAFYWTSAEGWMVLRIASDQLIGVGEFCFIFQILSFLPFKKWLNIIGDYSYGIYLTHSNTYIAFWILLAKVPSYWLRFCLVSALSCLFGGLFELGCNWVYKNKIKA</sequence>
<dbReference type="PANTHER" id="PTHR23028:SF53">
    <property type="entry name" value="ACYL_TRANSF_3 DOMAIN-CONTAINING PROTEIN"/>
    <property type="match status" value="1"/>
</dbReference>
<name>A0A926ZHV9_9CYAN</name>
<feature type="transmembrane region" description="Helical" evidence="1">
    <location>
        <begin position="342"/>
        <end position="359"/>
    </location>
</feature>
<feature type="transmembrane region" description="Helical" evidence="1">
    <location>
        <begin position="177"/>
        <end position="197"/>
    </location>
</feature>
<gene>
    <name evidence="3" type="ORF">H6G03_16100</name>
</gene>
<feature type="transmembrane region" description="Helical" evidence="1">
    <location>
        <begin position="365"/>
        <end position="391"/>
    </location>
</feature>
<reference evidence="3" key="1">
    <citation type="journal article" date="2015" name="ISME J.">
        <title>Draft Genome Sequence of Streptomyces incarnatus NRRL8089, which Produces the Nucleoside Antibiotic Sinefungin.</title>
        <authorList>
            <person name="Oshima K."/>
            <person name="Hattori M."/>
            <person name="Shimizu H."/>
            <person name="Fukuda K."/>
            <person name="Nemoto M."/>
            <person name="Inagaki K."/>
            <person name="Tamura T."/>
        </authorList>
    </citation>
    <scope>NUCLEOTIDE SEQUENCE</scope>
    <source>
        <strain evidence="3">FACHB-1375</strain>
    </source>
</reference>
<keyword evidence="3" id="KW-0808">Transferase</keyword>
<feature type="transmembrane region" description="Helical" evidence="1">
    <location>
        <begin position="12"/>
        <end position="32"/>
    </location>
</feature>
<dbReference type="InterPro" id="IPR050879">
    <property type="entry name" value="Acyltransferase_3"/>
</dbReference>
<feature type="transmembrane region" description="Helical" evidence="1">
    <location>
        <begin position="44"/>
        <end position="65"/>
    </location>
</feature>
<dbReference type="PANTHER" id="PTHR23028">
    <property type="entry name" value="ACETYLTRANSFERASE"/>
    <property type="match status" value="1"/>
</dbReference>
<feature type="transmembrane region" description="Helical" evidence="1">
    <location>
        <begin position="111"/>
        <end position="131"/>
    </location>
</feature>
<evidence type="ECO:0000313" key="4">
    <source>
        <dbReference type="Proteomes" id="UP000641646"/>
    </source>
</evidence>
<dbReference type="InterPro" id="IPR002656">
    <property type="entry name" value="Acyl_transf_3_dom"/>
</dbReference>
<dbReference type="EMBL" id="JACJPW010000039">
    <property type="protein sequence ID" value="MBD2182602.1"/>
    <property type="molecule type" value="Genomic_DNA"/>
</dbReference>
<keyword evidence="1" id="KW-0472">Membrane</keyword>
<dbReference type="AlphaFoldDB" id="A0A926ZHV9"/>
<feature type="transmembrane region" description="Helical" evidence="1">
    <location>
        <begin position="311"/>
        <end position="330"/>
    </location>
</feature>
<evidence type="ECO:0000259" key="2">
    <source>
        <dbReference type="Pfam" id="PF01757"/>
    </source>
</evidence>
<feature type="domain" description="Acyltransferase 3" evidence="2">
    <location>
        <begin position="17"/>
        <end position="381"/>
    </location>
</feature>
<keyword evidence="4" id="KW-1185">Reference proteome</keyword>
<evidence type="ECO:0000256" key="1">
    <source>
        <dbReference type="SAM" id="Phobius"/>
    </source>
</evidence>
<dbReference type="RefSeq" id="WP_190465486.1">
    <property type="nucleotide sequence ID" value="NZ_JACJPW010000039.1"/>
</dbReference>
<feature type="transmembrane region" description="Helical" evidence="1">
    <location>
        <begin position="280"/>
        <end position="299"/>
    </location>
</feature>